<protein>
    <submittedName>
        <fullName evidence="4">Alpha/beta hydrolase family</fullName>
    </submittedName>
</protein>
<dbReference type="AlphaFoldDB" id="A0A8J6ARI7"/>
<comment type="caution">
    <text evidence="4">The sequence shown here is derived from an EMBL/GenBank/DDBJ whole genome shotgun (WGS) entry which is preliminary data.</text>
</comment>
<keyword evidence="2 4" id="KW-0378">Hydrolase</keyword>
<dbReference type="PANTHER" id="PTHR10655:SF17">
    <property type="entry name" value="LYSOPHOSPHOLIPASE-LIKE PROTEIN 1"/>
    <property type="match status" value="1"/>
</dbReference>
<dbReference type="PANTHER" id="PTHR10655">
    <property type="entry name" value="LYSOPHOSPHOLIPASE-RELATED"/>
    <property type="match status" value="1"/>
</dbReference>
<name>A0A8J6ARI7_9EUKA</name>
<gene>
    <name evidence="4" type="ORF">J8273_7745</name>
</gene>
<evidence type="ECO:0000313" key="4">
    <source>
        <dbReference type="EMBL" id="KAG9390395.1"/>
    </source>
</evidence>
<evidence type="ECO:0000256" key="1">
    <source>
        <dbReference type="ARBA" id="ARBA00006499"/>
    </source>
</evidence>
<reference evidence="4" key="1">
    <citation type="submission" date="2021-05" db="EMBL/GenBank/DDBJ databases">
        <title>A free-living protist that lacks canonical eukaryotic 1 DNA replication and segregation systems.</title>
        <authorList>
            <person name="Salas-Leiva D.E."/>
            <person name="Tromer E.C."/>
            <person name="Curtis B.A."/>
            <person name="Jerlstrom-Hultqvist J."/>
            <person name="Kolisko M."/>
            <person name="Yi Z."/>
            <person name="Salas-Leiva J.S."/>
            <person name="Gallot-Lavallee L."/>
            <person name="Kops G.J.P.L."/>
            <person name="Archibald J.M."/>
            <person name="Simpson A.G.B."/>
            <person name="Roger A.J."/>
        </authorList>
    </citation>
    <scope>NUCLEOTIDE SEQUENCE</scope>
    <source>
        <strain evidence="4">BICM</strain>
    </source>
</reference>
<dbReference type="OrthoDB" id="2418081at2759"/>
<evidence type="ECO:0000259" key="3">
    <source>
        <dbReference type="Pfam" id="PF02230"/>
    </source>
</evidence>
<proteinExistence type="inferred from homology"/>
<dbReference type="InterPro" id="IPR050565">
    <property type="entry name" value="LYPA1-2/EST-like"/>
</dbReference>
<dbReference type="GO" id="GO:0016787">
    <property type="term" value="F:hydrolase activity"/>
    <property type="evidence" value="ECO:0007669"/>
    <property type="project" value="UniProtKB-KW"/>
</dbReference>
<accession>A0A8J6ARI7</accession>
<comment type="similarity">
    <text evidence="1">Belongs to the AB hydrolase superfamily. AB hydrolase 2 family.</text>
</comment>
<dbReference type="EMBL" id="JAHDYR010000064">
    <property type="protein sequence ID" value="KAG9390395.1"/>
    <property type="molecule type" value="Genomic_DNA"/>
</dbReference>
<organism evidence="4 5">
    <name type="scientific">Carpediemonas membranifera</name>
    <dbReference type="NCBI Taxonomy" id="201153"/>
    <lineage>
        <taxon>Eukaryota</taxon>
        <taxon>Metamonada</taxon>
        <taxon>Carpediemonas-like organisms</taxon>
        <taxon>Carpediemonas</taxon>
    </lineage>
</organism>
<dbReference type="Gene3D" id="3.40.50.1820">
    <property type="entry name" value="alpha/beta hydrolase"/>
    <property type="match status" value="1"/>
</dbReference>
<dbReference type="Pfam" id="PF02230">
    <property type="entry name" value="Abhydrolase_2"/>
    <property type="match status" value="2"/>
</dbReference>
<evidence type="ECO:0000256" key="2">
    <source>
        <dbReference type="ARBA" id="ARBA00022801"/>
    </source>
</evidence>
<dbReference type="SUPFAM" id="SSF53474">
    <property type="entry name" value="alpha/beta-Hydrolases"/>
    <property type="match status" value="1"/>
</dbReference>
<sequence>MELFESKYISPATSEKPEYLLALLHGYSGSIETTLPTAQNLSKQMPEAGILVINGCEPFEDNPHMPIERRPDSRQWFSLITPDSAEFSVPVAHSRIARLVPNLHSFIEAQAGMLGLDLGRVGILGFSQGSLVATFLALARRYGACVGISSGLAVDIDSPTVTADIPGFNTAAFKTAWSNGGMNGDCDTSAQSHKYTPILLLHGDRDQRINYTKTQLGARVLTCIGVEVEAKIFRGVGHEVCDGMIDASVEFLRRHMQFS</sequence>
<evidence type="ECO:0000313" key="5">
    <source>
        <dbReference type="Proteomes" id="UP000717585"/>
    </source>
</evidence>
<feature type="domain" description="Phospholipase/carboxylesterase/thioesterase" evidence="3">
    <location>
        <begin position="14"/>
        <end position="159"/>
    </location>
</feature>
<dbReference type="InterPro" id="IPR003140">
    <property type="entry name" value="PLipase/COase/thioEstase"/>
</dbReference>
<keyword evidence="5" id="KW-1185">Reference proteome</keyword>
<feature type="domain" description="Phospholipase/carboxylesterase/thioesterase" evidence="3">
    <location>
        <begin position="191"/>
        <end position="255"/>
    </location>
</feature>
<dbReference type="Proteomes" id="UP000717585">
    <property type="component" value="Unassembled WGS sequence"/>
</dbReference>
<dbReference type="InterPro" id="IPR029058">
    <property type="entry name" value="AB_hydrolase_fold"/>
</dbReference>